<evidence type="ECO:0000313" key="2">
    <source>
        <dbReference type="Proteomes" id="UP001610446"/>
    </source>
</evidence>
<sequence>MTEQQPHFLRLPYNVRRKIYCDLGMIVNYALTLPAFNRGEWSSREQKLVRDNDQWACIPNQLFYVCRAISEDARAMLFSENYLWFSDENCWGGMKTLLNLSPLGWKSLRTIVVTISTKGCQYWFRPETERPYTTCHADATEIFENDRRLAASGALATWRLICSQLGTYNKEDNRLELYLVCGAASQETAAEFLAPIRQLPCLKGLSIRMGPHRNHDLQQMIMTTIRQKTHYFPCDPEGTFPFERLPVEIQIRVLEYSGLVTPKALISRFPDEPFIPTDCRNFVCGALPDGFRHCKDCYCPATHTAFSTVYSCWTASIPYALFLVSKRVREIALFVYYARNVIEIWYKPSGGLPAPAGPLWEPHISGFLSRVPEHSWKNLRHIHWVFPQMKPNVFRPNTRETVDWIKTLSALFKAVHPSAITLELSFDRPSWADLRSVDPIRIDAEWALYGRIVEPIARWRSLLNDIFIHSYCHFYLKEDPRPSNERALEQKVMGAGYDSLLRGKTYPDTF</sequence>
<accession>A0ABR4I9N5</accession>
<keyword evidence="2" id="KW-1185">Reference proteome</keyword>
<dbReference type="PANTHER" id="PTHR42085">
    <property type="entry name" value="F-BOX DOMAIN-CONTAINING PROTEIN"/>
    <property type="match status" value="1"/>
</dbReference>
<dbReference type="InterPro" id="IPR038883">
    <property type="entry name" value="AN11006-like"/>
</dbReference>
<dbReference type="PANTHER" id="PTHR42085:SF6">
    <property type="entry name" value="F-BOX DOMAIN-CONTAINING PROTEIN"/>
    <property type="match status" value="1"/>
</dbReference>
<dbReference type="Proteomes" id="UP001610446">
    <property type="component" value="Unassembled WGS sequence"/>
</dbReference>
<evidence type="ECO:0008006" key="3">
    <source>
        <dbReference type="Google" id="ProtNLM"/>
    </source>
</evidence>
<gene>
    <name evidence="1" type="ORF">BJY01DRAFT_230462</name>
</gene>
<reference evidence="1 2" key="1">
    <citation type="submission" date="2024-07" db="EMBL/GenBank/DDBJ databases">
        <title>Section-level genome sequencing and comparative genomics of Aspergillus sections Usti and Cavernicolus.</title>
        <authorList>
            <consortium name="Lawrence Berkeley National Laboratory"/>
            <person name="Nybo J.L."/>
            <person name="Vesth T.C."/>
            <person name="Theobald S."/>
            <person name="Frisvad J.C."/>
            <person name="Larsen T.O."/>
            <person name="Kjaerboelling I."/>
            <person name="Rothschild-Mancinelli K."/>
            <person name="Lyhne E.K."/>
            <person name="Kogle M.E."/>
            <person name="Barry K."/>
            <person name="Clum A."/>
            <person name="Na H."/>
            <person name="Ledsgaard L."/>
            <person name="Lin J."/>
            <person name="Lipzen A."/>
            <person name="Kuo A."/>
            <person name="Riley R."/>
            <person name="Mondo S."/>
            <person name="Labutti K."/>
            <person name="Haridas S."/>
            <person name="Pangalinan J."/>
            <person name="Salamov A.A."/>
            <person name="Simmons B.A."/>
            <person name="Magnuson J.K."/>
            <person name="Chen J."/>
            <person name="Drula E."/>
            <person name="Henrissat B."/>
            <person name="Wiebenga A."/>
            <person name="Lubbers R.J."/>
            <person name="Gomes A.C."/>
            <person name="Makela M.R."/>
            <person name="Stajich J."/>
            <person name="Grigoriev I.V."/>
            <person name="Mortensen U.H."/>
            <person name="De Vries R.P."/>
            <person name="Baker S.E."/>
            <person name="Andersen M.R."/>
        </authorList>
    </citation>
    <scope>NUCLEOTIDE SEQUENCE [LARGE SCALE GENOMIC DNA]</scope>
    <source>
        <strain evidence="1 2">CBS 123904</strain>
    </source>
</reference>
<name>A0ABR4I9N5_9EURO</name>
<protein>
    <recommendedName>
        <fullName evidence="3">Heterokaryon incompatibility domain-containing protein</fullName>
    </recommendedName>
</protein>
<dbReference type="EMBL" id="JBFXLU010000554">
    <property type="protein sequence ID" value="KAL2824446.1"/>
    <property type="molecule type" value="Genomic_DNA"/>
</dbReference>
<proteinExistence type="predicted"/>
<evidence type="ECO:0000313" key="1">
    <source>
        <dbReference type="EMBL" id="KAL2824446.1"/>
    </source>
</evidence>
<organism evidence="1 2">
    <name type="scientific">Aspergillus pseudoustus</name>
    <dbReference type="NCBI Taxonomy" id="1810923"/>
    <lineage>
        <taxon>Eukaryota</taxon>
        <taxon>Fungi</taxon>
        <taxon>Dikarya</taxon>
        <taxon>Ascomycota</taxon>
        <taxon>Pezizomycotina</taxon>
        <taxon>Eurotiomycetes</taxon>
        <taxon>Eurotiomycetidae</taxon>
        <taxon>Eurotiales</taxon>
        <taxon>Aspergillaceae</taxon>
        <taxon>Aspergillus</taxon>
        <taxon>Aspergillus subgen. Nidulantes</taxon>
    </lineage>
</organism>
<comment type="caution">
    <text evidence="1">The sequence shown here is derived from an EMBL/GenBank/DDBJ whole genome shotgun (WGS) entry which is preliminary data.</text>
</comment>